<dbReference type="Pfam" id="PF00583">
    <property type="entry name" value="Acetyltransf_1"/>
    <property type="match status" value="1"/>
</dbReference>
<gene>
    <name evidence="4" type="ORF">GCM10011314_03690</name>
</gene>
<organism evidence="4 5">
    <name type="scientific">Knoellia flava</name>
    <dbReference type="NCBI Taxonomy" id="913969"/>
    <lineage>
        <taxon>Bacteria</taxon>
        <taxon>Bacillati</taxon>
        <taxon>Actinomycetota</taxon>
        <taxon>Actinomycetes</taxon>
        <taxon>Micrococcales</taxon>
        <taxon>Intrasporangiaceae</taxon>
        <taxon>Knoellia</taxon>
    </lineage>
</organism>
<protein>
    <recommendedName>
        <fullName evidence="3">N-acetyltransferase domain-containing protein</fullName>
    </recommendedName>
</protein>
<dbReference type="Gene3D" id="3.40.630.30">
    <property type="match status" value="1"/>
</dbReference>
<dbReference type="EMBL" id="BMEA01000001">
    <property type="protein sequence ID" value="GGB67716.1"/>
    <property type="molecule type" value="Genomic_DNA"/>
</dbReference>
<reference evidence="4" key="1">
    <citation type="journal article" date="2014" name="Int. J. Syst. Evol. Microbiol.">
        <title>Complete genome sequence of Corynebacterium casei LMG S-19264T (=DSM 44701T), isolated from a smear-ripened cheese.</title>
        <authorList>
            <consortium name="US DOE Joint Genome Institute (JGI-PGF)"/>
            <person name="Walter F."/>
            <person name="Albersmeier A."/>
            <person name="Kalinowski J."/>
            <person name="Ruckert C."/>
        </authorList>
    </citation>
    <scope>NUCLEOTIDE SEQUENCE</scope>
    <source>
        <strain evidence="4">CGMCC 1.10749</strain>
    </source>
</reference>
<proteinExistence type="predicted"/>
<keyword evidence="1" id="KW-0808">Transferase</keyword>
<dbReference type="RefSeq" id="WP_052117376.1">
    <property type="nucleotide sequence ID" value="NZ_BMEA01000001.1"/>
</dbReference>
<dbReference type="Proteomes" id="UP000628079">
    <property type="component" value="Unassembled WGS sequence"/>
</dbReference>
<evidence type="ECO:0000259" key="3">
    <source>
        <dbReference type="PROSITE" id="PS51186"/>
    </source>
</evidence>
<dbReference type="GO" id="GO:0016747">
    <property type="term" value="F:acyltransferase activity, transferring groups other than amino-acyl groups"/>
    <property type="evidence" value="ECO:0007669"/>
    <property type="project" value="InterPro"/>
</dbReference>
<dbReference type="InterPro" id="IPR050832">
    <property type="entry name" value="Bact_Acetyltransf"/>
</dbReference>
<evidence type="ECO:0000313" key="5">
    <source>
        <dbReference type="Proteomes" id="UP000628079"/>
    </source>
</evidence>
<evidence type="ECO:0000313" key="4">
    <source>
        <dbReference type="EMBL" id="GGB67716.1"/>
    </source>
</evidence>
<keyword evidence="2" id="KW-0012">Acyltransferase</keyword>
<dbReference type="PROSITE" id="PS51186">
    <property type="entry name" value="GNAT"/>
    <property type="match status" value="1"/>
</dbReference>
<dbReference type="PANTHER" id="PTHR43877">
    <property type="entry name" value="AMINOALKYLPHOSPHONATE N-ACETYLTRANSFERASE-RELATED-RELATED"/>
    <property type="match status" value="1"/>
</dbReference>
<dbReference type="InterPro" id="IPR016181">
    <property type="entry name" value="Acyl_CoA_acyltransferase"/>
</dbReference>
<accession>A0A8H9FPJ9</accession>
<reference evidence="4" key="2">
    <citation type="submission" date="2020-09" db="EMBL/GenBank/DDBJ databases">
        <authorList>
            <person name="Sun Q."/>
            <person name="Zhou Y."/>
        </authorList>
    </citation>
    <scope>NUCLEOTIDE SEQUENCE</scope>
    <source>
        <strain evidence="4">CGMCC 1.10749</strain>
    </source>
</reference>
<dbReference type="CDD" id="cd04301">
    <property type="entry name" value="NAT_SF"/>
    <property type="match status" value="1"/>
</dbReference>
<sequence length="186" mass="20244">MARNMVEVSAVRRDDLDDLVGLWLAAKVDAGVPLEVATRFANDGRFVAALERPEVCAHVARLDGRPVGYVMTSENPFGLSPEPEIAVEQLYVDPSARRHGVARSLLCAVVGHAERAGSEVIVSNVPTQSREAHRFFARLGFSSVIVRRVVGTGALRRRLSPQGGVGSAVEHLIRRRRSLRAESRAS</sequence>
<name>A0A8H9FPJ9_9MICO</name>
<feature type="domain" description="N-acetyltransferase" evidence="3">
    <location>
        <begin position="6"/>
        <end position="162"/>
    </location>
</feature>
<dbReference type="SUPFAM" id="SSF55729">
    <property type="entry name" value="Acyl-CoA N-acyltransferases (Nat)"/>
    <property type="match status" value="1"/>
</dbReference>
<evidence type="ECO:0000256" key="1">
    <source>
        <dbReference type="ARBA" id="ARBA00022679"/>
    </source>
</evidence>
<comment type="caution">
    <text evidence="4">The sequence shown here is derived from an EMBL/GenBank/DDBJ whole genome shotgun (WGS) entry which is preliminary data.</text>
</comment>
<dbReference type="AlphaFoldDB" id="A0A8H9FPJ9"/>
<evidence type="ECO:0000256" key="2">
    <source>
        <dbReference type="ARBA" id="ARBA00023315"/>
    </source>
</evidence>
<dbReference type="InterPro" id="IPR000182">
    <property type="entry name" value="GNAT_dom"/>
</dbReference>